<accession>A0A667G7C1</accession>
<dbReference type="AlphaFoldDB" id="A0A667G7C1"/>
<evidence type="ECO:0000256" key="1">
    <source>
        <dbReference type="ARBA" id="ARBA00004430"/>
    </source>
</evidence>
<dbReference type="GO" id="GO:0035082">
    <property type="term" value="P:axoneme assembly"/>
    <property type="evidence" value="ECO:0007669"/>
    <property type="project" value="TreeGrafter"/>
</dbReference>
<evidence type="ECO:0000256" key="5">
    <source>
        <dbReference type="ARBA" id="ARBA00023273"/>
    </source>
</evidence>
<reference evidence="7" key="1">
    <citation type="submission" date="2025-08" db="UniProtKB">
        <authorList>
            <consortium name="Ensembl"/>
        </authorList>
    </citation>
    <scope>IDENTIFICATION</scope>
</reference>
<evidence type="ECO:0000256" key="6">
    <source>
        <dbReference type="SAM" id="MobiDB-lite"/>
    </source>
</evidence>
<comment type="subcellular location">
    <subcellularLocation>
        <location evidence="1">Cytoplasm</location>
        <location evidence="1">Cytoskeleton</location>
        <location evidence="1">Cilium axoneme</location>
    </subcellularLocation>
</comment>
<dbReference type="Proteomes" id="UP000472241">
    <property type="component" value="Unplaced"/>
</dbReference>
<dbReference type="InterPro" id="IPR006802">
    <property type="entry name" value="Radial_spoke"/>
</dbReference>
<feature type="compositionally biased region" description="Low complexity" evidence="6">
    <location>
        <begin position="30"/>
        <end position="53"/>
    </location>
</feature>
<feature type="compositionally biased region" description="Basic and acidic residues" evidence="6">
    <location>
        <begin position="123"/>
        <end position="133"/>
    </location>
</feature>
<evidence type="ECO:0000256" key="2">
    <source>
        <dbReference type="ARBA" id="ARBA00022490"/>
    </source>
</evidence>
<keyword evidence="3" id="KW-0969">Cilium</keyword>
<feature type="compositionally biased region" description="Acidic residues" evidence="6">
    <location>
        <begin position="317"/>
        <end position="339"/>
    </location>
</feature>
<feature type="compositionally biased region" description="Acidic residues" evidence="6">
    <location>
        <begin position="456"/>
        <end position="473"/>
    </location>
</feature>
<dbReference type="Pfam" id="PF04712">
    <property type="entry name" value="Radial_spoke"/>
    <property type="match status" value="2"/>
</dbReference>
<dbReference type="GO" id="GO:0060294">
    <property type="term" value="P:cilium movement involved in cell motility"/>
    <property type="evidence" value="ECO:0007669"/>
    <property type="project" value="InterPro"/>
</dbReference>
<sequence>MEDSTSPKREKANQDPREAGQPWEEVTAASSQGLESGLSEPLELEQGLETGPQPRSPPQSPQSRASIPLDDLTGPGASYPPSPPQEASYTPSPPALARQDLAAPWQSDKTTSVNPEAGTPHFHHLEQSSDKGESTASHTFQSEGSTFRQSQQTKHDLYGPEDVNYNNSKQKELRFNIFQDEDSNSNYDLDYAEPGVSELAPSMLEITIQSAKAYLQKTSSKSGLNLYDHLSDMLAKVLDERPENAVDIIESISQDVKMGHFRKKLDTLQNENEMLPTYEIAEKQRALFLQGNLEGADQELEDEIGRCNWFNPIQKSEEEEEEEDEGKEEEKGEEPDYTEQEVGPPLLTPISEDLEIQNIPPWTTRLSSNLIPQYAVAVLRSNLWPGAYAFSNGKKFENFYIGWGHKYSPDNYTPPALPPVYQEYPSGAEITEMDDPTVEEEQAFRAAQEAAVLSAEENEDTEEDEEEDDYDQE</sequence>
<keyword evidence="5" id="KW-0966">Cell projection</keyword>
<reference evidence="7" key="2">
    <citation type="submission" date="2025-09" db="UniProtKB">
        <authorList>
            <consortium name="Ensembl"/>
        </authorList>
    </citation>
    <scope>IDENTIFICATION</scope>
</reference>
<evidence type="ECO:0000256" key="4">
    <source>
        <dbReference type="ARBA" id="ARBA00023212"/>
    </source>
</evidence>
<dbReference type="PANTHER" id="PTHR13159">
    <property type="entry name" value="RADIAL SPOKEHEAD-RELATED"/>
    <property type="match status" value="1"/>
</dbReference>
<keyword evidence="8" id="KW-1185">Reference proteome</keyword>
<feature type="region of interest" description="Disordered" evidence="6">
    <location>
        <begin position="1"/>
        <end position="166"/>
    </location>
</feature>
<feature type="compositionally biased region" description="Polar residues" evidence="6">
    <location>
        <begin position="134"/>
        <end position="152"/>
    </location>
</feature>
<protein>
    <submittedName>
        <fullName evidence="7">Radial spoke head component 4A</fullName>
    </submittedName>
</protein>
<keyword evidence="2" id="KW-0963">Cytoplasm</keyword>
<dbReference type="CDD" id="cd22963">
    <property type="entry name" value="DD_CrRSP4-like"/>
    <property type="match status" value="1"/>
</dbReference>
<evidence type="ECO:0000313" key="7">
    <source>
        <dbReference type="Ensembl" id="ENSLCNP00005002667.1"/>
    </source>
</evidence>
<dbReference type="GO" id="GO:0001534">
    <property type="term" value="C:radial spoke"/>
    <property type="evidence" value="ECO:0007669"/>
    <property type="project" value="InterPro"/>
</dbReference>
<organism evidence="7 8">
    <name type="scientific">Lynx canadensis</name>
    <name type="common">Canada lynx</name>
    <name type="synonym">Felis canadensis</name>
    <dbReference type="NCBI Taxonomy" id="61383"/>
    <lineage>
        <taxon>Eukaryota</taxon>
        <taxon>Metazoa</taxon>
        <taxon>Chordata</taxon>
        <taxon>Craniata</taxon>
        <taxon>Vertebrata</taxon>
        <taxon>Euteleostomi</taxon>
        <taxon>Mammalia</taxon>
        <taxon>Eutheria</taxon>
        <taxon>Laurasiatheria</taxon>
        <taxon>Carnivora</taxon>
        <taxon>Feliformia</taxon>
        <taxon>Felidae</taxon>
        <taxon>Felinae</taxon>
        <taxon>Lynx</taxon>
    </lineage>
</organism>
<dbReference type="Ensembl" id="ENSLCNT00005003065.1">
    <property type="protein sequence ID" value="ENSLCNP00005002667.1"/>
    <property type="gene ID" value="ENSLCNG00005001888.1"/>
</dbReference>
<proteinExistence type="predicted"/>
<feature type="compositionally biased region" description="Basic and acidic residues" evidence="6">
    <location>
        <begin position="1"/>
        <end position="18"/>
    </location>
</feature>
<name>A0A667G7C1_LYNCA</name>
<feature type="region of interest" description="Disordered" evidence="6">
    <location>
        <begin position="311"/>
        <end position="346"/>
    </location>
</feature>
<evidence type="ECO:0000313" key="8">
    <source>
        <dbReference type="Proteomes" id="UP000472241"/>
    </source>
</evidence>
<keyword evidence="4" id="KW-0206">Cytoskeleton</keyword>
<dbReference type="PANTHER" id="PTHR13159:SF4">
    <property type="entry name" value="RADIAL SPOKE HEAD PROTEIN 4 HOMOLOG A"/>
    <property type="match status" value="1"/>
</dbReference>
<gene>
    <name evidence="7" type="primary">RSPH4A</name>
</gene>
<feature type="region of interest" description="Disordered" evidence="6">
    <location>
        <begin position="440"/>
        <end position="473"/>
    </location>
</feature>
<evidence type="ECO:0000256" key="3">
    <source>
        <dbReference type="ARBA" id="ARBA00023069"/>
    </source>
</evidence>